<dbReference type="Proteomes" id="UP000176005">
    <property type="component" value="Unassembled WGS sequence"/>
</dbReference>
<keyword evidence="2" id="KW-0732">Signal</keyword>
<keyword evidence="4" id="KW-1185">Reference proteome</keyword>
<feature type="compositionally biased region" description="Low complexity" evidence="1">
    <location>
        <begin position="23"/>
        <end position="35"/>
    </location>
</feature>
<evidence type="ECO:0000256" key="1">
    <source>
        <dbReference type="SAM" id="MobiDB-lite"/>
    </source>
</evidence>
<evidence type="ECO:0008006" key="5">
    <source>
        <dbReference type="Google" id="ProtNLM"/>
    </source>
</evidence>
<comment type="caution">
    <text evidence="3">The sequence shown here is derived from an EMBL/GenBank/DDBJ whole genome shotgun (WGS) entry which is preliminary data.</text>
</comment>
<evidence type="ECO:0000313" key="4">
    <source>
        <dbReference type="Proteomes" id="UP000176005"/>
    </source>
</evidence>
<feature type="non-terminal residue" evidence="3">
    <location>
        <position position="75"/>
    </location>
</feature>
<dbReference type="AlphaFoldDB" id="A0A1E7L6X1"/>
<evidence type="ECO:0000256" key="2">
    <source>
        <dbReference type="SAM" id="SignalP"/>
    </source>
</evidence>
<dbReference type="EMBL" id="LJGW01000174">
    <property type="protein sequence ID" value="OEV11918.1"/>
    <property type="molecule type" value="Genomic_DNA"/>
</dbReference>
<gene>
    <name evidence="3" type="ORF">AN218_10780</name>
</gene>
<organism evidence="3 4">
    <name type="scientific">Streptomyces nanshensis</name>
    <dbReference type="NCBI Taxonomy" id="518642"/>
    <lineage>
        <taxon>Bacteria</taxon>
        <taxon>Bacillati</taxon>
        <taxon>Actinomycetota</taxon>
        <taxon>Actinomycetes</taxon>
        <taxon>Kitasatosporales</taxon>
        <taxon>Streptomycetaceae</taxon>
        <taxon>Streptomyces</taxon>
    </lineage>
</organism>
<feature type="chain" id="PRO_5038511536" description="Secreted protein" evidence="2">
    <location>
        <begin position="21"/>
        <end position="75"/>
    </location>
</feature>
<proteinExistence type="predicted"/>
<feature type="region of interest" description="Disordered" evidence="1">
    <location>
        <begin position="23"/>
        <end position="75"/>
    </location>
</feature>
<accession>A0A1E7L6X1</accession>
<protein>
    <recommendedName>
        <fullName evidence="5">Secreted protein</fullName>
    </recommendedName>
</protein>
<sequence length="75" mass="8018">MSSVLRLRSSALPSSVSVWAVSSPAPSAATTPAAAKTAFEGRRRRSLPSFRPYGAEPRLRRWAPPRGADGLNARV</sequence>
<evidence type="ECO:0000313" key="3">
    <source>
        <dbReference type="EMBL" id="OEV11918.1"/>
    </source>
</evidence>
<name>A0A1E7L6X1_9ACTN</name>
<feature type="signal peptide" evidence="2">
    <location>
        <begin position="1"/>
        <end position="20"/>
    </location>
</feature>
<reference evidence="3 4" key="1">
    <citation type="journal article" date="2016" name="Front. Microbiol.">
        <title>Comparative Genomics Analysis of Streptomyces Species Reveals Their Adaptation to the Marine Environment and Their Diversity at the Genomic Level.</title>
        <authorList>
            <person name="Tian X."/>
            <person name="Zhang Z."/>
            <person name="Yang T."/>
            <person name="Chen M."/>
            <person name="Li J."/>
            <person name="Chen F."/>
            <person name="Yang J."/>
            <person name="Li W."/>
            <person name="Zhang B."/>
            <person name="Zhang Z."/>
            <person name="Wu J."/>
            <person name="Zhang C."/>
            <person name="Long L."/>
            <person name="Xiao J."/>
        </authorList>
    </citation>
    <scope>NUCLEOTIDE SEQUENCE [LARGE SCALE GENOMIC DNA]</scope>
    <source>
        <strain evidence="3 4">SCSIO 10429</strain>
    </source>
</reference>